<keyword evidence="3" id="KW-1185">Reference proteome</keyword>
<dbReference type="CDD" id="cd03801">
    <property type="entry name" value="GT4_PimA-like"/>
    <property type="match status" value="1"/>
</dbReference>
<dbReference type="RefSeq" id="WP_379874997.1">
    <property type="nucleotide sequence ID" value="NZ_JBHUIP010000003.1"/>
</dbReference>
<dbReference type="InterPro" id="IPR001296">
    <property type="entry name" value="Glyco_trans_1"/>
</dbReference>
<evidence type="ECO:0000259" key="1">
    <source>
        <dbReference type="Pfam" id="PF00534"/>
    </source>
</evidence>
<feature type="domain" description="Glycosyl transferase family 1" evidence="1">
    <location>
        <begin position="203"/>
        <end position="372"/>
    </location>
</feature>
<dbReference type="InterPro" id="IPR050194">
    <property type="entry name" value="Glycosyltransferase_grp1"/>
</dbReference>
<name>A0ABW5DMX6_9PROT</name>
<dbReference type="Gene3D" id="3.40.50.2000">
    <property type="entry name" value="Glycogen Phosphorylase B"/>
    <property type="match status" value="2"/>
</dbReference>
<organism evidence="2 3">
    <name type="scientific">Lacibacterium aquatile</name>
    <dbReference type="NCBI Taxonomy" id="1168082"/>
    <lineage>
        <taxon>Bacteria</taxon>
        <taxon>Pseudomonadati</taxon>
        <taxon>Pseudomonadota</taxon>
        <taxon>Alphaproteobacteria</taxon>
        <taxon>Rhodospirillales</taxon>
        <taxon>Rhodospirillaceae</taxon>
    </lineage>
</organism>
<dbReference type="GO" id="GO:0016757">
    <property type="term" value="F:glycosyltransferase activity"/>
    <property type="evidence" value="ECO:0007669"/>
    <property type="project" value="UniProtKB-KW"/>
</dbReference>
<evidence type="ECO:0000313" key="3">
    <source>
        <dbReference type="Proteomes" id="UP001597295"/>
    </source>
</evidence>
<sequence>MIRLAYLVTHPIQYQAPLLRRVAAMPGVELTVFFASDFSARAFVDPDVGQAVTWDVPLLDGYRYEVLDAWTKPLGAGEVPSVWCPLSKGLGGKLVNFDVLWVHGWNRASHWQALVSAKARGLEVLMRDEPNAQSSPRSGLKKFAKRMFFKLMNRFVDAWLPIGTLNRAYYRENGIPERKLFDVPYAVDNDFFQARAAEAAARREDLRASLGLEAGRPIVLFAAKLIDRKAPLDLLDAFARIASDPDSRRPYLLFAGDGPLRAAIEEQIAVQAIPGATVLGFQSQAQLAALYDLCDLFVLPSERETWGLVVNEAMNAGRAIICSDRIGSSADLVKTGENGAIYPFGDVDALAERLRFCLSDPARLAAMGRASRAIIDRWSFNEDIAGLEAALAKVTGKKPL</sequence>
<dbReference type="PANTHER" id="PTHR45947:SF3">
    <property type="entry name" value="SULFOQUINOVOSYL TRANSFERASE SQD2"/>
    <property type="match status" value="1"/>
</dbReference>
<dbReference type="SUPFAM" id="SSF53756">
    <property type="entry name" value="UDP-Glycosyltransferase/glycogen phosphorylase"/>
    <property type="match status" value="1"/>
</dbReference>
<proteinExistence type="predicted"/>
<dbReference type="EC" id="2.4.-.-" evidence="2"/>
<keyword evidence="2" id="KW-0808">Transferase</keyword>
<keyword evidence="2" id="KW-0328">Glycosyltransferase</keyword>
<gene>
    <name evidence="2" type="ORF">ACFSM5_04235</name>
</gene>
<comment type="caution">
    <text evidence="2">The sequence shown here is derived from an EMBL/GenBank/DDBJ whole genome shotgun (WGS) entry which is preliminary data.</text>
</comment>
<evidence type="ECO:0000313" key="2">
    <source>
        <dbReference type="EMBL" id="MFD2262085.1"/>
    </source>
</evidence>
<accession>A0ABW5DMX6</accession>
<protein>
    <submittedName>
        <fullName evidence="2">Glycosyltransferase family 4 protein</fullName>
        <ecNumber evidence="2">2.4.-.-</ecNumber>
    </submittedName>
</protein>
<dbReference type="Pfam" id="PF00534">
    <property type="entry name" value="Glycos_transf_1"/>
    <property type="match status" value="1"/>
</dbReference>
<dbReference type="PANTHER" id="PTHR45947">
    <property type="entry name" value="SULFOQUINOVOSYL TRANSFERASE SQD2"/>
    <property type="match status" value="1"/>
</dbReference>
<reference evidence="3" key="1">
    <citation type="journal article" date="2019" name="Int. J. Syst. Evol. Microbiol.">
        <title>The Global Catalogue of Microorganisms (GCM) 10K type strain sequencing project: providing services to taxonomists for standard genome sequencing and annotation.</title>
        <authorList>
            <consortium name="The Broad Institute Genomics Platform"/>
            <consortium name="The Broad Institute Genome Sequencing Center for Infectious Disease"/>
            <person name="Wu L."/>
            <person name="Ma J."/>
        </authorList>
    </citation>
    <scope>NUCLEOTIDE SEQUENCE [LARGE SCALE GENOMIC DNA]</scope>
    <source>
        <strain evidence="3">CGMCC 1.19062</strain>
    </source>
</reference>
<dbReference type="EMBL" id="JBHUIP010000003">
    <property type="protein sequence ID" value="MFD2262085.1"/>
    <property type="molecule type" value="Genomic_DNA"/>
</dbReference>
<dbReference type="Proteomes" id="UP001597295">
    <property type="component" value="Unassembled WGS sequence"/>
</dbReference>